<keyword evidence="8 16" id="KW-0442">Lipid degradation</keyword>
<evidence type="ECO:0000256" key="12">
    <source>
        <dbReference type="ARBA" id="ARBA00023186"/>
    </source>
</evidence>
<evidence type="ECO:0000256" key="10">
    <source>
        <dbReference type="ARBA" id="ARBA00023098"/>
    </source>
</evidence>
<evidence type="ECO:0000256" key="11">
    <source>
        <dbReference type="ARBA" id="ARBA00023136"/>
    </source>
</evidence>
<evidence type="ECO:0000256" key="8">
    <source>
        <dbReference type="ARBA" id="ARBA00022963"/>
    </source>
</evidence>
<reference evidence="17" key="1">
    <citation type="submission" date="2020-06" db="EMBL/GenBank/DDBJ databases">
        <authorList>
            <person name="Dong N."/>
        </authorList>
    </citation>
    <scope>NUCLEOTIDE SEQUENCE</scope>
    <source>
        <strain evidence="17">DF49-4</strain>
    </source>
</reference>
<feature type="transmembrane region" description="Helical" evidence="16">
    <location>
        <begin position="7"/>
        <end position="25"/>
    </location>
</feature>
<evidence type="ECO:0000256" key="4">
    <source>
        <dbReference type="ARBA" id="ARBA00019692"/>
    </source>
</evidence>
<comment type="similarity">
    <text evidence="3 16">Belongs to the lipase chaperone family.</text>
</comment>
<evidence type="ECO:0000256" key="15">
    <source>
        <dbReference type="ARBA" id="ARBA00033028"/>
    </source>
</evidence>
<dbReference type="GO" id="GO:0016042">
    <property type="term" value="P:lipid catabolic process"/>
    <property type="evidence" value="ECO:0007669"/>
    <property type="project" value="UniProtKB-UniRule"/>
</dbReference>
<dbReference type="Pfam" id="PF03280">
    <property type="entry name" value="Lipase_chap"/>
    <property type="match status" value="1"/>
</dbReference>
<evidence type="ECO:0000256" key="2">
    <source>
        <dbReference type="ARBA" id="ARBA00004383"/>
    </source>
</evidence>
<keyword evidence="10 16" id="KW-0443">Lipid metabolism</keyword>
<gene>
    <name evidence="16" type="primary">lifO</name>
    <name evidence="17" type="ORF">HX110_00490</name>
</gene>
<dbReference type="RefSeq" id="WP_286380682.1">
    <property type="nucleotide sequence ID" value="NZ_JACANG010000001.1"/>
</dbReference>
<dbReference type="AlphaFoldDB" id="A0AB35LWK1"/>
<dbReference type="SUPFAM" id="SSF158855">
    <property type="entry name" value="Lipase chaperone-like"/>
    <property type="match status" value="1"/>
</dbReference>
<evidence type="ECO:0000256" key="3">
    <source>
        <dbReference type="ARBA" id="ARBA00010358"/>
    </source>
</evidence>
<comment type="function">
    <text evidence="1 16">May be involved in the folding of the extracellular lipase during its passage through the periplasm.</text>
</comment>
<keyword evidence="9 16" id="KW-1133">Transmembrane helix</keyword>
<protein>
    <recommendedName>
        <fullName evidence="4 16">Lipase chaperone</fullName>
    </recommendedName>
    <alternativeName>
        <fullName evidence="16">Lipase activator protein</fullName>
    </alternativeName>
    <alternativeName>
        <fullName evidence="15 16">Lipase foldase</fullName>
    </alternativeName>
    <alternativeName>
        <fullName evidence="13 16">Lipase helper protein</fullName>
    </alternativeName>
    <alternativeName>
        <fullName evidence="14 16">Lipase modulator</fullName>
    </alternativeName>
</protein>
<keyword evidence="11 16" id="KW-0472">Membrane</keyword>
<evidence type="ECO:0000256" key="5">
    <source>
        <dbReference type="ARBA" id="ARBA00022475"/>
    </source>
</evidence>
<sequence>MQKNKIWIVLAVVILAIAALVYWLMPQSSTSESTSHEQTADTQSAEQIRMQQAMHNNAAASFLSPSQQDTEINCQLRLDSSNRLIVNEQTRNCFEYFITQYGEKSLEAISTDFKAYITQSHKEPALSQILDLWQRYLDYRNALGQLQAPNLNQEDPQYYRSIFSSMQNLRKQYFSDYEIEGLFGTEDAYHEYTLKRMAVMDDKKLSEAEKARQLQELFKQLPQDWQENLEQLNTLQDLRSLTAAIKARGGSAAEIRQMRLNLVGPEATQRLEQLDGQRSQWKSRVEDYLSTRDQIMQSGMNDQAKQQAVKQLRRQHFQNPQEQLRLETFEQVHDQGGKLPFAD</sequence>
<dbReference type="InterPro" id="IPR004961">
    <property type="entry name" value="Lipase_chaperone"/>
</dbReference>
<proteinExistence type="inferred from homology"/>
<evidence type="ECO:0000313" key="17">
    <source>
        <dbReference type="EMBL" id="MDM1717653.1"/>
    </source>
</evidence>
<dbReference type="GO" id="GO:0051082">
    <property type="term" value="F:unfolded protein binding"/>
    <property type="evidence" value="ECO:0007669"/>
    <property type="project" value="UniProtKB-UniRule"/>
</dbReference>
<evidence type="ECO:0000256" key="6">
    <source>
        <dbReference type="ARBA" id="ARBA00022519"/>
    </source>
</evidence>
<dbReference type="EMBL" id="JACANG010000001">
    <property type="protein sequence ID" value="MDM1717653.1"/>
    <property type="molecule type" value="Genomic_DNA"/>
</dbReference>
<keyword evidence="12 16" id="KW-0143">Chaperone</keyword>
<keyword evidence="6 16" id="KW-0997">Cell inner membrane</keyword>
<evidence type="ECO:0000256" key="16">
    <source>
        <dbReference type="HAMAP-Rule" id="MF_00790"/>
    </source>
</evidence>
<comment type="caution">
    <text evidence="17">The sequence shown here is derived from an EMBL/GenBank/DDBJ whole genome shotgun (WGS) entry which is preliminary data.</text>
</comment>
<dbReference type="GO" id="GO:0006457">
    <property type="term" value="P:protein folding"/>
    <property type="evidence" value="ECO:0007669"/>
    <property type="project" value="UniProtKB-UniRule"/>
</dbReference>
<reference evidence="17" key="2">
    <citation type="journal article" date="2022" name="Sci. Total Environ.">
        <title>Prevalence, transmission, and molecular epidemiology of tet(X)-positive bacteria among humans, animals, and environmental niches in China: An epidemiological, and genomic-based study.</title>
        <authorList>
            <person name="Dong N."/>
            <person name="Zeng Y."/>
            <person name="Cai C."/>
            <person name="Sun C."/>
            <person name="Lu J."/>
            <person name="Liu C."/>
            <person name="Zhou H."/>
            <person name="Sun Q."/>
            <person name="Shu L."/>
            <person name="Wang H."/>
            <person name="Wang Y."/>
            <person name="Wang S."/>
            <person name="Wu C."/>
            <person name="Chan E.W."/>
            <person name="Chen G."/>
            <person name="Shen Z."/>
            <person name="Chen S."/>
            <person name="Zhang R."/>
        </authorList>
    </citation>
    <scope>NUCLEOTIDE SEQUENCE</scope>
    <source>
        <strain evidence="17">DF49-4</strain>
    </source>
</reference>
<comment type="subcellular location">
    <subcellularLocation>
        <location evidence="2">Cell inner membrane</location>
        <topology evidence="2">Single-pass membrane protein</topology>
        <orientation evidence="2">Periplasmic side</orientation>
    </subcellularLocation>
</comment>
<evidence type="ECO:0000313" key="18">
    <source>
        <dbReference type="Proteomes" id="UP001174419"/>
    </source>
</evidence>
<dbReference type="HAMAP" id="MF_00790">
    <property type="entry name" value="Lipase_chap"/>
    <property type="match status" value="1"/>
</dbReference>
<keyword evidence="5 16" id="KW-1003">Cell membrane</keyword>
<organism evidence="17 18">
    <name type="scientific">Acinetobacter towneri</name>
    <dbReference type="NCBI Taxonomy" id="202956"/>
    <lineage>
        <taxon>Bacteria</taxon>
        <taxon>Pseudomonadati</taxon>
        <taxon>Pseudomonadota</taxon>
        <taxon>Gammaproteobacteria</taxon>
        <taxon>Moraxellales</taxon>
        <taxon>Moraxellaceae</taxon>
        <taxon>Acinetobacter</taxon>
    </lineage>
</organism>
<evidence type="ECO:0000256" key="13">
    <source>
        <dbReference type="ARBA" id="ARBA00030948"/>
    </source>
</evidence>
<evidence type="ECO:0000256" key="7">
    <source>
        <dbReference type="ARBA" id="ARBA00022692"/>
    </source>
</evidence>
<dbReference type="GO" id="GO:0005886">
    <property type="term" value="C:plasma membrane"/>
    <property type="evidence" value="ECO:0007669"/>
    <property type="project" value="UniProtKB-SubCell"/>
</dbReference>
<accession>A0AB35LWK1</accession>
<dbReference type="Proteomes" id="UP001174419">
    <property type="component" value="Unassembled WGS sequence"/>
</dbReference>
<evidence type="ECO:0000256" key="14">
    <source>
        <dbReference type="ARBA" id="ARBA00031542"/>
    </source>
</evidence>
<evidence type="ECO:0000256" key="1">
    <source>
        <dbReference type="ARBA" id="ARBA00003280"/>
    </source>
</evidence>
<evidence type="ECO:0000256" key="9">
    <source>
        <dbReference type="ARBA" id="ARBA00022989"/>
    </source>
</evidence>
<name>A0AB35LWK1_9GAMM</name>
<keyword evidence="7 16" id="KW-0812">Transmembrane</keyword>